<protein>
    <recommendedName>
        <fullName evidence="1">Pre-C2HC domain-containing protein</fullName>
    </recommendedName>
</protein>
<dbReference type="EMBL" id="BGPR01010231">
    <property type="protein sequence ID" value="GBN44995.1"/>
    <property type="molecule type" value="Genomic_DNA"/>
</dbReference>
<reference evidence="2 3" key="1">
    <citation type="journal article" date="2019" name="Sci. Rep.">
        <title>Orb-weaving spider Araneus ventricosus genome elucidates the spidroin gene catalogue.</title>
        <authorList>
            <person name="Kono N."/>
            <person name="Nakamura H."/>
            <person name="Ohtoshi R."/>
            <person name="Moran D.A.P."/>
            <person name="Shinohara A."/>
            <person name="Yoshida Y."/>
            <person name="Fujiwara M."/>
            <person name="Mori M."/>
            <person name="Tomita M."/>
            <person name="Arakawa K."/>
        </authorList>
    </citation>
    <scope>NUCLEOTIDE SEQUENCE [LARGE SCALE GENOMIC DNA]</scope>
</reference>
<dbReference type="Pfam" id="PF07530">
    <property type="entry name" value="PRE_C2HC"/>
    <property type="match status" value="1"/>
</dbReference>
<dbReference type="OrthoDB" id="10035396at2759"/>
<comment type="caution">
    <text evidence="2">The sequence shown here is derived from an EMBL/GenBank/DDBJ whole genome shotgun (WGS) entry which is preliminary data.</text>
</comment>
<name>A0A4Y2NZA5_ARAVE</name>
<keyword evidence="3" id="KW-1185">Reference proteome</keyword>
<gene>
    <name evidence="2" type="ORF">AVEN_106678_1</name>
</gene>
<dbReference type="InterPro" id="IPR006579">
    <property type="entry name" value="Pre_C2HC_dom"/>
</dbReference>
<evidence type="ECO:0000313" key="3">
    <source>
        <dbReference type="Proteomes" id="UP000499080"/>
    </source>
</evidence>
<dbReference type="AlphaFoldDB" id="A0A4Y2NZA5"/>
<accession>A0A4Y2NZA5</accession>
<proteinExistence type="predicted"/>
<evidence type="ECO:0000313" key="2">
    <source>
        <dbReference type="EMBL" id="GBN44995.1"/>
    </source>
</evidence>
<feature type="domain" description="Pre-C2HC" evidence="1">
    <location>
        <begin position="71"/>
        <end position="127"/>
    </location>
</feature>
<sequence length="167" mass="19610">MLKKLNKKVGKVNAVLANEYIKVYSETADEHRDMQKFCREEKIEFYVIRPLRERPFKVVIKGLHRDTDIEEIKSELSIALPEIKILNVSQLKNVRTKSPMEIFMIELKKNGHENKIFEPTHFMFLKVKIQNYRNPLEPRNVGIVTCSIILVQIVVFKQDVSNVVRTT</sequence>
<dbReference type="Proteomes" id="UP000499080">
    <property type="component" value="Unassembled WGS sequence"/>
</dbReference>
<organism evidence="2 3">
    <name type="scientific">Araneus ventricosus</name>
    <name type="common">Orbweaver spider</name>
    <name type="synonym">Epeira ventricosa</name>
    <dbReference type="NCBI Taxonomy" id="182803"/>
    <lineage>
        <taxon>Eukaryota</taxon>
        <taxon>Metazoa</taxon>
        <taxon>Ecdysozoa</taxon>
        <taxon>Arthropoda</taxon>
        <taxon>Chelicerata</taxon>
        <taxon>Arachnida</taxon>
        <taxon>Araneae</taxon>
        <taxon>Araneomorphae</taxon>
        <taxon>Entelegynae</taxon>
        <taxon>Araneoidea</taxon>
        <taxon>Araneidae</taxon>
        <taxon>Araneus</taxon>
    </lineage>
</organism>
<evidence type="ECO:0000259" key="1">
    <source>
        <dbReference type="Pfam" id="PF07530"/>
    </source>
</evidence>